<comment type="caution">
    <text evidence="7">The sequence shown here is derived from an EMBL/GenBank/DDBJ whole genome shotgun (WGS) entry which is preliminary data.</text>
</comment>
<gene>
    <name evidence="7" type="ORF">D7V94_20945</name>
</gene>
<dbReference type="InterPro" id="IPR020590">
    <property type="entry name" value="Guanylate_kinase_CS"/>
</dbReference>
<proteinExistence type="inferred from homology"/>
<evidence type="ECO:0000256" key="1">
    <source>
        <dbReference type="ARBA" id="ARBA00003531"/>
    </source>
</evidence>
<name>A0A3A9AIY4_9FIRM</name>
<dbReference type="OrthoDB" id="1033810at2"/>
<dbReference type="RefSeq" id="WP_120472234.1">
    <property type="nucleotide sequence ID" value="NZ_CATAJS010000079.1"/>
</dbReference>
<dbReference type="PROSITE" id="PS50052">
    <property type="entry name" value="GUANYLATE_KINASE_2"/>
    <property type="match status" value="1"/>
</dbReference>
<dbReference type="PANTHER" id="PTHR23117">
    <property type="entry name" value="GUANYLATE KINASE-RELATED"/>
    <property type="match status" value="1"/>
</dbReference>
<evidence type="ECO:0000313" key="7">
    <source>
        <dbReference type="EMBL" id="RKI87453.1"/>
    </source>
</evidence>
<evidence type="ECO:0000256" key="5">
    <source>
        <dbReference type="ARBA" id="ARBA00048594"/>
    </source>
</evidence>
<dbReference type="PROSITE" id="PS00856">
    <property type="entry name" value="GUANYLATE_KINASE_1"/>
    <property type="match status" value="1"/>
</dbReference>
<dbReference type="AlphaFoldDB" id="A0A3A9AIY4"/>
<dbReference type="PANTHER" id="PTHR23117:SF13">
    <property type="entry name" value="GUANYLATE KINASE"/>
    <property type="match status" value="1"/>
</dbReference>
<feature type="domain" description="Guanylate kinase-like" evidence="6">
    <location>
        <begin position="2"/>
        <end position="192"/>
    </location>
</feature>
<sequence length="195" mass="22679">MGKMIYLMGKSSSGKDTIYKKLLEWKALNLKRVVLYTTRPIRAGEVEGKEYHFTDDAGYKELEAQGRIIESRAYHTYHGIWRYFTVDDGKIDLMHNHYLVIGTIESYVKTAEYFGRDKVVPVLLELDDGVRLKRALKREMMQEIPKYEEMCRRFLADAEDFSEERIMAAGIGRTFSNVHLSSCLAEIKEYIKSSL</sequence>
<dbReference type="InterPro" id="IPR027417">
    <property type="entry name" value="P-loop_NTPase"/>
</dbReference>
<comment type="similarity">
    <text evidence="2">Belongs to the guanylate kinase family.</text>
</comment>
<dbReference type="InterPro" id="IPR008144">
    <property type="entry name" value="Guanylate_kin-like_dom"/>
</dbReference>
<evidence type="ECO:0000259" key="6">
    <source>
        <dbReference type="PROSITE" id="PS50052"/>
    </source>
</evidence>
<dbReference type="InterPro" id="IPR008145">
    <property type="entry name" value="GK/Ca_channel_bsu"/>
</dbReference>
<dbReference type="EMBL" id="RAYQ01000040">
    <property type="protein sequence ID" value="RKI87453.1"/>
    <property type="molecule type" value="Genomic_DNA"/>
</dbReference>
<comment type="function">
    <text evidence="1">Essential for recycling GMP and indirectly, cGMP.</text>
</comment>
<dbReference type="GO" id="GO:0005829">
    <property type="term" value="C:cytosol"/>
    <property type="evidence" value="ECO:0007669"/>
    <property type="project" value="TreeGrafter"/>
</dbReference>
<dbReference type="Gene3D" id="3.40.50.300">
    <property type="entry name" value="P-loop containing nucleotide triphosphate hydrolases"/>
    <property type="match status" value="1"/>
</dbReference>
<evidence type="ECO:0000313" key="8">
    <source>
        <dbReference type="Proteomes" id="UP000280696"/>
    </source>
</evidence>
<comment type="catalytic activity">
    <reaction evidence="5">
        <text>GMP + ATP = GDP + ADP</text>
        <dbReference type="Rhea" id="RHEA:20780"/>
        <dbReference type="ChEBI" id="CHEBI:30616"/>
        <dbReference type="ChEBI" id="CHEBI:58115"/>
        <dbReference type="ChEBI" id="CHEBI:58189"/>
        <dbReference type="ChEBI" id="CHEBI:456216"/>
        <dbReference type="EC" id="2.7.4.8"/>
    </reaction>
</comment>
<evidence type="ECO:0000256" key="2">
    <source>
        <dbReference type="ARBA" id="ARBA00005790"/>
    </source>
</evidence>
<protein>
    <submittedName>
        <fullName evidence="7">Guanylate kinase</fullName>
    </submittedName>
</protein>
<dbReference type="Pfam" id="PF00625">
    <property type="entry name" value="Guanylate_kin"/>
    <property type="match status" value="1"/>
</dbReference>
<dbReference type="Proteomes" id="UP000280696">
    <property type="component" value="Unassembled WGS sequence"/>
</dbReference>
<keyword evidence="3" id="KW-0808">Transferase</keyword>
<dbReference type="SUPFAM" id="SSF52540">
    <property type="entry name" value="P-loop containing nucleoside triphosphate hydrolases"/>
    <property type="match status" value="1"/>
</dbReference>
<evidence type="ECO:0000256" key="3">
    <source>
        <dbReference type="ARBA" id="ARBA00022679"/>
    </source>
</evidence>
<evidence type="ECO:0000256" key="4">
    <source>
        <dbReference type="ARBA" id="ARBA00022777"/>
    </source>
</evidence>
<keyword evidence="4 7" id="KW-0418">Kinase</keyword>
<keyword evidence="8" id="KW-1185">Reference proteome</keyword>
<dbReference type="SMART" id="SM00072">
    <property type="entry name" value="GuKc"/>
    <property type="match status" value="1"/>
</dbReference>
<accession>A0A3A9AIY4</accession>
<organism evidence="7 8">
    <name type="scientific">Parablautia intestinalis</name>
    <dbReference type="NCBI Taxonomy" id="2320100"/>
    <lineage>
        <taxon>Bacteria</taxon>
        <taxon>Bacillati</taxon>
        <taxon>Bacillota</taxon>
        <taxon>Clostridia</taxon>
        <taxon>Lachnospirales</taxon>
        <taxon>Lachnospiraceae</taxon>
        <taxon>Parablautia</taxon>
    </lineage>
</organism>
<dbReference type="GO" id="GO:0004385">
    <property type="term" value="F:GMP kinase activity"/>
    <property type="evidence" value="ECO:0007669"/>
    <property type="project" value="UniProtKB-EC"/>
</dbReference>
<reference evidence="7 8" key="1">
    <citation type="submission" date="2018-09" db="EMBL/GenBank/DDBJ databases">
        <title>Murine metabolic-syndrome-specific gut microbial biobank.</title>
        <authorList>
            <person name="Liu C."/>
        </authorList>
    </citation>
    <scope>NUCLEOTIDE SEQUENCE [LARGE SCALE GENOMIC DNA]</scope>
    <source>
        <strain evidence="7 8">0.1xD8-82</strain>
    </source>
</reference>